<dbReference type="GO" id="GO:0006351">
    <property type="term" value="P:DNA-templated transcription"/>
    <property type="evidence" value="ECO:0007669"/>
    <property type="project" value="TreeGrafter"/>
</dbReference>
<dbReference type="InterPro" id="IPR058163">
    <property type="entry name" value="LysR-type_TF_proteobact-type"/>
</dbReference>
<gene>
    <name evidence="7" type="ORF">ITX54_19905</name>
</gene>
<proteinExistence type="inferred from homology"/>
<keyword evidence="3" id="KW-0805">Transcription regulation</keyword>
<dbReference type="Gene3D" id="1.10.10.10">
    <property type="entry name" value="Winged helix-like DNA-binding domain superfamily/Winged helix DNA-binding domain"/>
    <property type="match status" value="1"/>
</dbReference>
<dbReference type="PANTHER" id="PTHR30537:SF1">
    <property type="entry name" value="HTH-TYPE TRANSCRIPTIONAL REGULATOR PGRR"/>
    <property type="match status" value="1"/>
</dbReference>
<protein>
    <submittedName>
        <fullName evidence="7">LysR family transcriptional regulator</fullName>
    </submittedName>
</protein>
<dbReference type="PROSITE" id="PS50931">
    <property type="entry name" value="HTH_LYSR"/>
    <property type="match status" value="1"/>
</dbReference>
<dbReference type="GO" id="GO:0043565">
    <property type="term" value="F:sequence-specific DNA binding"/>
    <property type="evidence" value="ECO:0007669"/>
    <property type="project" value="TreeGrafter"/>
</dbReference>
<comment type="caution">
    <text evidence="7">The sequence shown here is derived from an EMBL/GenBank/DDBJ whole genome shotgun (WGS) entry which is preliminary data.</text>
</comment>
<evidence type="ECO:0000256" key="3">
    <source>
        <dbReference type="ARBA" id="ARBA00023015"/>
    </source>
</evidence>
<dbReference type="InterPro" id="IPR000847">
    <property type="entry name" value="LysR_HTH_N"/>
</dbReference>
<comment type="similarity">
    <text evidence="1">Belongs to the LysR transcriptional regulatory family.</text>
</comment>
<dbReference type="FunFam" id="1.10.10.10:FF:000001">
    <property type="entry name" value="LysR family transcriptional regulator"/>
    <property type="match status" value="1"/>
</dbReference>
<dbReference type="InterPro" id="IPR036390">
    <property type="entry name" value="WH_DNA-bd_sf"/>
</dbReference>
<dbReference type="Pfam" id="PF00126">
    <property type="entry name" value="HTH_1"/>
    <property type="match status" value="1"/>
</dbReference>
<keyword evidence="2" id="KW-0678">Repressor</keyword>
<dbReference type="GO" id="GO:0003700">
    <property type="term" value="F:DNA-binding transcription factor activity"/>
    <property type="evidence" value="ECO:0007669"/>
    <property type="project" value="InterPro"/>
</dbReference>
<dbReference type="Pfam" id="PF03466">
    <property type="entry name" value="LysR_substrate"/>
    <property type="match status" value="1"/>
</dbReference>
<evidence type="ECO:0000256" key="4">
    <source>
        <dbReference type="ARBA" id="ARBA00023125"/>
    </source>
</evidence>
<evidence type="ECO:0000256" key="2">
    <source>
        <dbReference type="ARBA" id="ARBA00022491"/>
    </source>
</evidence>
<dbReference type="PANTHER" id="PTHR30537">
    <property type="entry name" value="HTH-TYPE TRANSCRIPTIONAL REGULATOR"/>
    <property type="match status" value="1"/>
</dbReference>
<accession>A0AA40X597</accession>
<dbReference type="EMBL" id="JADMKS010000009">
    <property type="protein sequence ID" value="MBF6638928.1"/>
    <property type="molecule type" value="Genomic_DNA"/>
</dbReference>
<evidence type="ECO:0000259" key="6">
    <source>
        <dbReference type="PROSITE" id="PS50931"/>
    </source>
</evidence>
<dbReference type="InterPro" id="IPR005119">
    <property type="entry name" value="LysR_subst-bd"/>
</dbReference>
<dbReference type="AlphaFoldDB" id="A0AA40X597"/>
<evidence type="ECO:0000256" key="5">
    <source>
        <dbReference type="ARBA" id="ARBA00023163"/>
    </source>
</evidence>
<dbReference type="SUPFAM" id="SSF46785">
    <property type="entry name" value="Winged helix' DNA-binding domain"/>
    <property type="match status" value="1"/>
</dbReference>
<dbReference type="Proteomes" id="UP000705283">
    <property type="component" value="Unassembled WGS sequence"/>
</dbReference>
<dbReference type="RefSeq" id="WP_194978655.1">
    <property type="nucleotide sequence ID" value="NZ_JADMKS010000009.1"/>
</dbReference>
<dbReference type="SUPFAM" id="SSF53850">
    <property type="entry name" value="Periplasmic binding protein-like II"/>
    <property type="match status" value="1"/>
</dbReference>
<feature type="domain" description="HTH lysR-type" evidence="6">
    <location>
        <begin position="4"/>
        <end position="61"/>
    </location>
</feature>
<evidence type="ECO:0000313" key="7">
    <source>
        <dbReference type="EMBL" id="MBF6638928.1"/>
    </source>
</evidence>
<dbReference type="Gene3D" id="3.40.190.290">
    <property type="match status" value="1"/>
</dbReference>
<keyword evidence="5" id="KW-0804">Transcription</keyword>
<dbReference type="CDD" id="cd08474">
    <property type="entry name" value="PBP2_CrgA_like_5"/>
    <property type="match status" value="1"/>
</dbReference>
<reference evidence="7" key="2">
    <citation type="submission" date="2022-09" db="EMBL/GenBank/DDBJ databases">
        <title>Rouxiella aceris sp. nov., isolated from tree sap and emended description of the genus Rhouxiella.</title>
        <authorList>
            <person name="Kim I.S."/>
        </authorList>
    </citation>
    <scope>NUCLEOTIDE SEQUENCE</scope>
    <source>
        <strain evidence="7">SAP-2</strain>
    </source>
</reference>
<name>A0AA40X597_9GAMM</name>
<dbReference type="InterPro" id="IPR036388">
    <property type="entry name" value="WH-like_DNA-bd_sf"/>
</dbReference>
<reference evidence="7" key="1">
    <citation type="submission" date="2020-11" db="EMBL/GenBank/DDBJ databases">
        <authorList>
            <person name="Lee S.D."/>
        </authorList>
    </citation>
    <scope>NUCLEOTIDE SEQUENCE</scope>
    <source>
        <strain evidence="7">SAP-2</strain>
    </source>
</reference>
<evidence type="ECO:0000256" key="1">
    <source>
        <dbReference type="ARBA" id="ARBA00009437"/>
    </source>
</evidence>
<sequence>MHRTGLTELEVTLAVASRSSFRAAARELGMSATAVSNAIAGLEARLNVRLFNRSTRSVSLTDAGRRYVERIAPALAEIQRASEEISTQPETPTGTLRINAPPESALLIFEPLLREYLHRYPQMRIDLTTEARMVDIVAEGYDAGIRLAESVPQDMIAVPVTPPVRMLIVGSPEYFAAHGTPATPDDLPNHQAIGMRMSHGGIYHWELERHQQKFTVNVPPRIVLNEMRVIRQAARSGIGLAFISCWFIEQDLANGSLVSVLEQWCPSFEGLRLYYPGRRHVPAGLKALIELVHEIRDRKSPATDMSFFSQQ</sequence>
<organism evidence="7 8">
    <name type="scientific">Rouxiella silvae</name>
    <dbReference type="NCBI Taxonomy" id="1646373"/>
    <lineage>
        <taxon>Bacteria</taxon>
        <taxon>Pseudomonadati</taxon>
        <taxon>Pseudomonadota</taxon>
        <taxon>Gammaproteobacteria</taxon>
        <taxon>Enterobacterales</taxon>
        <taxon>Yersiniaceae</taxon>
        <taxon>Rouxiella</taxon>
    </lineage>
</organism>
<keyword evidence="4" id="KW-0238">DNA-binding</keyword>
<evidence type="ECO:0000313" key="8">
    <source>
        <dbReference type="Proteomes" id="UP000705283"/>
    </source>
</evidence>